<accession>A0A2A6FU83</accession>
<dbReference type="GO" id="GO:0003700">
    <property type="term" value="F:DNA-binding transcription factor activity"/>
    <property type="evidence" value="ECO:0007669"/>
    <property type="project" value="InterPro"/>
</dbReference>
<dbReference type="InterPro" id="IPR036390">
    <property type="entry name" value="WH_DNA-bd_sf"/>
</dbReference>
<evidence type="ECO:0000259" key="4">
    <source>
        <dbReference type="PROSITE" id="PS50949"/>
    </source>
</evidence>
<dbReference type="Gene3D" id="1.20.120.530">
    <property type="entry name" value="GntR ligand-binding domain-like"/>
    <property type="match status" value="1"/>
</dbReference>
<dbReference type="Pfam" id="PF07729">
    <property type="entry name" value="FCD"/>
    <property type="match status" value="1"/>
</dbReference>
<keyword evidence="1" id="KW-0805">Transcription regulation</keyword>
<dbReference type="PROSITE" id="PS50949">
    <property type="entry name" value="HTH_GNTR"/>
    <property type="match status" value="1"/>
</dbReference>
<dbReference type="InterPro" id="IPR011711">
    <property type="entry name" value="GntR_C"/>
</dbReference>
<dbReference type="EMBL" id="NAEP01000014">
    <property type="protein sequence ID" value="PDQ36444.1"/>
    <property type="molecule type" value="Genomic_DNA"/>
</dbReference>
<dbReference type="SMART" id="SM00345">
    <property type="entry name" value="HTH_GNTR"/>
    <property type="match status" value="1"/>
</dbReference>
<dbReference type="InterPro" id="IPR000524">
    <property type="entry name" value="Tscrpt_reg_HTH_GntR"/>
</dbReference>
<evidence type="ECO:0000256" key="1">
    <source>
        <dbReference type="ARBA" id="ARBA00023015"/>
    </source>
</evidence>
<dbReference type="GO" id="GO:0003677">
    <property type="term" value="F:DNA binding"/>
    <property type="evidence" value="ECO:0007669"/>
    <property type="project" value="UniProtKB-KW"/>
</dbReference>
<name>A0A2A6FU83_9MICO</name>
<protein>
    <recommendedName>
        <fullName evidence="4">HTH gntR-type domain-containing protein</fullName>
    </recommendedName>
</protein>
<dbReference type="AlphaFoldDB" id="A0A2A6FU83"/>
<dbReference type="PANTHER" id="PTHR43537:SF5">
    <property type="entry name" value="UXU OPERON TRANSCRIPTIONAL REGULATOR"/>
    <property type="match status" value="1"/>
</dbReference>
<dbReference type="Gene3D" id="1.10.10.10">
    <property type="entry name" value="Winged helix-like DNA-binding domain superfamily/Winged helix DNA-binding domain"/>
    <property type="match status" value="1"/>
</dbReference>
<dbReference type="SUPFAM" id="SSF46785">
    <property type="entry name" value="Winged helix' DNA-binding domain"/>
    <property type="match status" value="1"/>
</dbReference>
<evidence type="ECO:0000313" key="6">
    <source>
        <dbReference type="Proteomes" id="UP000219994"/>
    </source>
</evidence>
<proteinExistence type="predicted"/>
<evidence type="ECO:0000313" key="5">
    <source>
        <dbReference type="EMBL" id="PDQ36444.1"/>
    </source>
</evidence>
<evidence type="ECO:0000256" key="3">
    <source>
        <dbReference type="ARBA" id="ARBA00023163"/>
    </source>
</evidence>
<evidence type="ECO:0000256" key="2">
    <source>
        <dbReference type="ARBA" id="ARBA00023125"/>
    </source>
</evidence>
<keyword evidence="3" id="KW-0804">Transcription</keyword>
<dbReference type="Pfam" id="PF00392">
    <property type="entry name" value="GntR"/>
    <property type="match status" value="1"/>
</dbReference>
<dbReference type="SMART" id="SM00895">
    <property type="entry name" value="FCD"/>
    <property type="match status" value="1"/>
</dbReference>
<dbReference type="Proteomes" id="UP000219994">
    <property type="component" value="Unassembled WGS sequence"/>
</dbReference>
<keyword evidence="2" id="KW-0238">DNA-binding</keyword>
<reference evidence="6" key="1">
    <citation type="submission" date="2017-03" db="EMBL/GenBank/DDBJ databases">
        <authorList>
            <person name="Lund M.B."/>
        </authorList>
    </citation>
    <scope>NUCLEOTIDE SEQUENCE [LARGE SCALE GENOMIC DNA]</scope>
</reference>
<dbReference type="InterPro" id="IPR008920">
    <property type="entry name" value="TF_FadR/GntR_C"/>
</dbReference>
<comment type="caution">
    <text evidence="5">The sequence shown here is derived from an EMBL/GenBank/DDBJ whole genome shotgun (WGS) entry which is preliminary data.</text>
</comment>
<organism evidence="5 6">
    <name type="scientific">Candidatus Lumbricidiphila eiseniae</name>
    <dbReference type="NCBI Taxonomy" id="1969409"/>
    <lineage>
        <taxon>Bacteria</taxon>
        <taxon>Bacillati</taxon>
        <taxon>Actinomycetota</taxon>
        <taxon>Actinomycetes</taxon>
        <taxon>Micrococcales</taxon>
        <taxon>Microbacteriaceae</taxon>
        <taxon>Candidatus Lumbricidiphila</taxon>
    </lineage>
</organism>
<dbReference type="SUPFAM" id="SSF48008">
    <property type="entry name" value="GntR ligand-binding domain-like"/>
    <property type="match status" value="2"/>
</dbReference>
<dbReference type="PANTHER" id="PTHR43537">
    <property type="entry name" value="TRANSCRIPTIONAL REGULATOR, GNTR FAMILY"/>
    <property type="match status" value="1"/>
</dbReference>
<dbReference type="InterPro" id="IPR036388">
    <property type="entry name" value="WH-like_DNA-bd_sf"/>
</dbReference>
<sequence>MSDPHLSRTVLSDQTYTAIRDLVLNHEIAPSTRVNIDTLSTRLGVSPTPVREALARLESDSLVVKTPLRGYSTTPLLTSEQFWDLVQFRIVIEGWTASEASRSASPEIISELREELATAKTVIGNANSDPMRFQKLVEHDSRFHALIARAAGNVLVNEAFERTHFHLHFLRLYLAARGSEPDAHGAETRGADTTARTTAELRNVLDSYHAAQPVTDALAGHTEIVDAISSGEAQHASHLMQDHIKQSAERFNPIVSLLSSASHNT</sequence>
<gene>
    <name evidence="5" type="ORF">B5766_00735</name>
</gene>
<feature type="domain" description="HTH gntR-type" evidence="4">
    <location>
        <begin position="9"/>
        <end position="76"/>
    </location>
</feature>